<keyword evidence="3" id="KW-1185">Reference proteome</keyword>
<accession>A0A3R8QSM3</accession>
<keyword evidence="1" id="KW-0812">Transmembrane</keyword>
<feature type="transmembrane region" description="Helical" evidence="1">
    <location>
        <begin position="213"/>
        <end position="239"/>
    </location>
</feature>
<name>A0A3R8QSM3_9LACO</name>
<proteinExistence type="predicted"/>
<dbReference type="OrthoDB" id="2327270at2"/>
<feature type="transmembrane region" description="Helical" evidence="1">
    <location>
        <begin position="171"/>
        <end position="193"/>
    </location>
</feature>
<gene>
    <name evidence="2" type="ORF">D1831_03310</name>
</gene>
<sequence length="333" mass="37996">MSNQKLRQLLWQHYRVFFLTAVIALVAAGVKEGFSVVNQPELYMPAGAFKLEDGGGLRIMVAIVVYFSLGLTIFLHDNWTHFNHYLFALPVVRRRIYRQKMGLLVLATTVGYVLMQAVYWLIIQSALAKQHAYFVWGNSWRIQLGQLILFWVLMLIGVTFGLWVGHVFASAFAGFVFCCSLIFAYNGVINLIAGITRSSYRQVDVLNRVSEGAWSGLIIIIGAGIVFGGFLYWLNAWGFDHLSLENSREFFRFPQLRSAVLWFSIIYLVIATSCSEFGLEILGLITDNYRESMPFGTAVVMAVVVGYLTWSLGRWFLYRPDHFRDAWTFKKLA</sequence>
<evidence type="ECO:0000313" key="2">
    <source>
        <dbReference type="EMBL" id="RRK11267.1"/>
    </source>
</evidence>
<reference evidence="2 3" key="1">
    <citation type="submission" date="2018-08" db="EMBL/GenBank/DDBJ databases">
        <title>Genome Lactobacillus garii FI11369.</title>
        <authorList>
            <person name="Diaz M."/>
            <person name="Narbad A."/>
        </authorList>
    </citation>
    <scope>NUCLEOTIDE SEQUENCE [LARGE SCALE GENOMIC DNA]</scope>
    <source>
        <strain evidence="2 3">FI11369</strain>
    </source>
</reference>
<feature type="transmembrane region" description="Helical" evidence="1">
    <location>
        <begin position="101"/>
        <end position="122"/>
    </location>
</feature>
<organism evidence="2 3">
    <name type="scientific">Lactiplantibacillus garii</name>
    <dbReference type="NCBI Taxonomy" id="2306423"/>
    <lineage>
        <taxon>Bacteria</taxon>
        <taxon>Bacillati</taxon>
        <taxon>Bacillota</taxon>
        <taxon>Bacilli</taxon>
        <taxon>Lactobacillales</taxon>
        <taxon>Lactobacillaceae</taxon>
        <taxon>Lactiplantibacillus</taxon>
    </lineage>
</organism>
<feature type="transmembrane region" description="Helical" evidence="1">
    <location>
        <begin position="260"/>
        <end position="285"/>
    </location>
</feature>
<protein>
    <submittedName>
        <fullName evidence="2">Acetoin ABC transporter permease</fullName>
    </submittedName>
</protein>
<evidence type="ECO:0000313" key="3">
    <source>
        <dbReference type="Proteomes" id="UP000283633"/>
    </source>
</evidence>
<keyword evidence="1" id="KW-0472">Membrane</keyword>
<keyword evidence="1" id="KW-1133">Transmembrane helix</keyword>
<dbReference type="EMBL" id="QWZQ01000007">
    <property type="protein sequence ID" value="RRK11267.1"/>
    <property type="molecule type" value="Genomic_DNA"/>
</dbReference>
<comment type="caution">
    <text evidence="2">The sequence shown here is derived from an EMBL/GenBank/DDBJ whole genome shotgun (WGS) entry which is preliminary data.</text>
</comment>
<feature type="transmembrane region" description="Helical" evidence="1">
    <location>
        <begin position="297"/>
        <end position="317"/>
    </location>
</feature>
<dbReference type="RefSeq" id="WP_125071507.1">
    <property type="nucleotide sequence ID" value="NZ_QWZQ01000007.1"/>
</dbReference>
<feature type="transmembrane region" description="Helical" evidence="1">
    <location>
        <begin position="142"/>
        <end position="164"/>
    </location>
</feature>
<feature type="transmembrane region" description="Helical" evidence="1">
    <location>
        <begin position="59"/>
        <end position="80"/>
    </location>
</feature>
<evidence type="ECO:0000256" key="1">
    <source>
        <dbReference type="SAM" id="Phobius"/>
    </source>
</evidence>
<dbReference type="Proteomes" id="UP000283633">
    <property type="component" value="Unassembled WGS sequence"/>
</dbReference>
<dbReference type="AlphaFoldDB" id="A0A3R8QSM3"/>